<comment type="similarity">
    <text evidence="1">Belongs to the HyuE racemase family.</text>
</comment>
<dbReference type="PANTHER" id="PTHR28047:SF5">
    <property type="entry name" value="PROTEIN DCG1"/>
    <property type="match status" value="1"/>
</dbReference>
<dbReference type="InterPro" id="IPR053714">
    <property type="entry name" value="Iso_Racemase_Enz_sf"/>
</dbReference>
<evidence type="ECO:0000313" key="3">
    <source>
        <dbReference type="Proteomes" id="UP000036449"/>
    </source>
</evidence>
<protein>
    <submittedName>
        <fullName evidence="2">Asp/Glu racemase</fullName>
    </submittedName>
</protein>
<dbReference type="AlphaFoldDB" id="A0A0J6VLP8"/>
<dbReference type="InterPro" id="IPR015942">
    <property type="entry name" value="Asp/Glu/hydantoin_racemase"/>
</dbReference>
<gene>
    <name evidence="2" type="ORF">VQ03_14880</name>
</gene>
<dbReference type="Proteomes" id="UP000036449">
    <property type="component" value="Unassembled WGS sequence"/>
</dbReference>
<dbReference type="Gene3D" id="3.40.50.12500">
    <property type="match status" value="1"/>
</dbReference>
<dbReference type="InterPro" id="IPR052186">
    <property type="entry name" value="Hydantoin_racemase-like"/>
</dbReference>
<evidence type="ECO:0000256" key="1">
    <source>
        <dbReference type="ARBA" id="ARBA00038414"/>
    </source>
</evidence>
<feature type="non-terminal residue" evidence="2">
    <location>
        <position position="1"/>
    </location>
</feature>
<dbReference type="RefSeq" id="WP_048451659.1">
    <property type="nucleotide sequence ID" value="NZ_LABZ01000102.1"/>
</dbReference>
<dbReference type="PANTHER" id="PTHR28047">
    <property type="entry name" value="PROTEIN DCG1"/>
    <property type="match status" value="1"/>
</dbReference>
<reference evidence="2 3" key="1">
    <citation type="submission" date="2015-03" db="EMBL/GenBank/DDBJ databases">
        <title>Genome sequencing of Methylobacterium tarhaniae DSM 25844.</title>
        <authorList>
            <person name="Chaudhry V."/>
            <person name="Patil P.B."/>
        </authorList>
    </citation>
    <scope>NUCLEOTIDE SEQUENCE [LARGE SCALE GENOMIC DNA]</scope>
    <source>
        <strain evidence="2 3">DSM 25844</strain>
    </source>
</reference>
<dbReference type="GO" id="GO:0047661">
    <property type="term" value="F:amino-acid racemase activity"/>
    <property type="evidence" value="ECO:0007669"/>
    <property type="project" value="InterPro"/>
</dbReference>
<comment type="caution">
    <text evidence="2">The sequence shown here is derived from an EMBL/GenBank/DDBJ whole genome shotgun (WGS) entry which is preliminary data.</text>
</comment>
<evidence type="ECO:0000313" key="2">
    <source>
        <dbReference type="EMBL" id="KMO40066.1"/>
    </source>
</evidence>
<keyword evidence="3" id="KW-1185">Reference proteome</keyword>
<name>A0A0J6VLP8_9HYPH</name>
<dbReference type="Pfam" id="PF01177">
    <property type="entry name" value="Asp_Glu_race"/>
    <property type="match status" value="1"/>
</dbReference>
<organism evidence="2 3">
    <name type="scientific">Methylobacterium tarhaniae</name>
    <dbReference type="NCBI Taxonomy" id="1187852"/>
    <lineage>
        <taxon>Bacteria</taxon>
        <taxon>Pseudomonadati</taxon>
        <taxon>Pseudomonadota</taxon>
        <taxon>Alphaproteobacteria</taxon>
        <taxon>Hyphomicrobiales</taxon>
        <taxon>Methylobacteriaceae</taxon>
        <taxon>Methylobacterium</taxon>
    </lineage>
</organism>
<sequence>GERALEMTVAETASGTDTLARMIAIGRDLRDRDGAGAIVMGCAGMAVHRRGLERELGIPVVDPVQAAVAMAIGIVAVA</sequence>
<dbReference type="EMBL" id="LABZ01000102">
    <property type="protein sequence ID" value="KMO40066.1"/>
    <property type="molecule type" value="Genomic_DNA"/>
</dbReference>
<proteinExistence type="inferred from homology"/>
<accession>A0A0J6VLP8</accession>
<dbReference type="PATRIC" id="fig|1187852.3.peg.102"/>